<protein>
    <submittedName>
        <fullName evidence="2">Uncharacterized protein</fullName>
    </submittedName>
</protein>
<feature type="region of interest" description="Disordered" evidence="1">
    <location>
        <begin position="73"/>
        <end position="93"/>
    </location>
</feature>
<reference evidence="2" key="1">
    <citation type="thesis" date="2020" institute="ProQuest LLC" country="789 East Eisenhower Parkway, Ann Arbor, MI, USA">
        <title>Comparative Genomics and Chromosome Evolution.</title>
        <authorList>
            <person name="Mudd A.B."/>
        </authorList>
    </citation>
    <scope>NUCLEOTIDE SEQUENCE</scope>
    <source>
        <strain evidence="2">HN-11 Male</strain>
        <tissue evidence="2">Kidney and liver</tissue>
    </source>
</reference>
<organism evidence="2 3">
    <name type="scientific">Eleutherodactylus coqui</name>
    <name type="common">Puerto Rican coqui</name>
    <dbReference type="NCBI Taxonomy" id="57060"/>
    <lineage>
        <taxon>Eukaryota</taxon>
        <taxon>Metazoa</taxon>
        <taxon>Chordata</taxon>
        <taxon>Craniata</taxon>
        <taxon>Vertebrata</taxon>
        <taxon>Euteleostomi</taxon>
        <taxon>Amphibia</taxon>
        <taxon>Batrachia</taxon>
        <taxon>Anura</taxon>
        <taxon>Neobatrachia</taxon>
        <taxon>Hyloidea</taxon>
        <taxon>Eleutherodactylidae</taxon>
        <taxon>Eleutherodactylinae</taxon>
        <taxon>Eleutherodactylus</taxon>
        <taxon>Eleutherodactylus</taxon>
    </lineage>
</organism>
<gene>
    <name evidence="2" type="ORF">GDO78_018592</name>
</gene>
<name>A0A8J6BCB1_ELECQ</name>
<dbReference type="AlphaFoldDB" id="A0A8J6BCB1"/>
<evidence type="ECO:0000313" key="3">
    <source>
        <dbReference type="Proteomes" id="UP000770717"/>
    </source>
</evidence>
<dbReference type="EMBL" id="WNTK01032293">
    <property type="protein sequence ID" value="KAG9460955.1"/>
    <property type="molecule type" value="Genomic_DNA"/>
</dbReference>
<dbReference type="Proteomes" id="UP000770717">
    <property type="component" value="Unassembled WGS sequence"/>
</dbReference>
<keyword evidence="3" id="KW-1185">Reference proteome</keyword>
<sequence>MDYFTLDMKSPHRPLSFINSHYLHTSQPNRLNCRPSHTPVHWHKTVIFTQTLDMPLALHMTMVQSVHGLANKTSVTSRSTNACPSLTKTGGQP</sequence>
<evidence type="ECO:0000313" key="2">
    <source>
        <dbReference type="EMBL" id="KAG9460955.1"/>
    </source>
</evidence>
<comment type="caution">
    <text evidence="2">The sequence shown here is derived from an EMBL/GenBank/DDBJ whole genome shotgun (WGS) entry which is preliminary data.</text>
</comment>
<proteinExistence type="predicted"/>
<accession>A0A8J6BCB1</accession>
<evidence type="ECO:0000256" key="1">
    <source>
        <dbReference type="SAM" id="MobiDB-lite"/>
    </source>
</evidence>